<reference evidence="8" key="2">
    <citation type="submission" date="2013-12" db="EMBL/GenBank/DDBJ databases">
        <title>Evolution of pathogenesis and genome organization in the Tremellales.</title>
        <authorList>
            <person name="Cuomo C."/>
            <person name="Litvintseva A."/>
            <person name="Heitman J."/>
            <person name="Chen Y."/>
            <person name="Sun S."/>
            <person name="Springer D."/>
            <person name="Dromer F."/>
            <person name="Young S."/>
            <person name="Zeng Q."/>
            <person name="Chapman S."/>
            <person name="Gujja S."/>
            <person name="Saif S."/>
            <person name="Birren B."/>
        </authorList>
    </citation>
    <scope>NUCLEOTIDE SEQUENCE [LARGE SCALE GENOMIC DNA]</scope>
    <source>
        <strain evidence="8">CBS 10435</strain>
    </source>
</reference>
<keyword evidence="2 4" id="KW-0808">Transferase</keyword>
<sequence length="669" mass="75378">MPSSVHSLSDYDEADTAFRHSLGLGTRRDREDFVTFQDPDGGVMKIPRSEYIAMNIDLEGQEMSEGDVILAHKDGEDMTSARNLESLARSRSLPSISSSYPFGPLVEDGGMIAEDQVPEMEDDFNDHEDDDGLSLPDLSEDGSVIETPLNDMHDPMEIAVTLPEPSISITTPIDSHPGTSTASSAGKQTVEEFRITEGPPPWVLREFETGGGHGIAISPDGSTIVKKTHLQEIIVYERINCNDSPLRAIKDWVPNYEGCFTDHPSVLVTVPELSYPFSKADSSNSHLRPPMSRRPGLLRNNTSDTHSTSIMLENLKYGYKPSTISEFDIKLGRNMIDPWASDNTAPKLKRMEDQVNDTTSKLDAVRLIWANTAMQDAITGEWDHVKTDKYYGKSLKRTEDDHEREDCDTLDDAFVRLFPSPRDTIVFQGHSSRSKSSQPVSSFSSDLDRYRHDELLHPARNPRRFASTMSGVSSSLPDLFDLQRMNKEKDQVDLTISTMRHIRCGIKSLKEAVKQTSWRFVGSSLYVVHGEDEEELDEPDGLTNSLVEEDVNESQIDSYLHLIGYNNYNSRNHEYYPNRNTPISVDDLPDIKFNYFSPSYEAEREPQVKLIDFARTDYGEGPDTDVMDGLQTTIDLMSKRIDTLKDTKKDIQSQIQSTRDEIMNASRSY</sequence>
<organism evidence="7 8">
    <name type="scientific">Kwoniella mangroviensis CBS 10435</name>
    <dbReference type="NCBI Taxonomy" id="1331196"/>
    <lineage>
        <taxon>Eukaryota</taxon>
        <taxon>Fungi</taxon>
        <taxon>Dikarya</taxon>
        <taxon>Basidiomycota</taxon>
        <taxon>Agaricomycotina</taxon>
        <taxon>Tremellomycetes</taxon>
        <taxon>Tremellales</taxon>
        <taxon>Cryptococcaceae</taxon>
        <taxon>Kwoniella</taxon>
    </lineage>
</organism>
<keyword evidence="5" id="KW-0175">Coiled coil</keyword>
<dbReference type="InterPro" id="IPR005522">
    <property type="entry name" value="IPK"/>
</dbReference>
<evidence type="ECO:0000256" key="5">
    <source>
        <dbReference type="SAM" id="Coils"/>
    </source>
</evidence>
<evidence type="ECO:0000256" key="2">
    <source>
        <dbReference type="ARBA" id="ARBA00022679"/>
    </source>
</evidence>
<feature type="coiled-coil region" evidence="5">
    <location>
        <begin position="634"/>
        <end position="668"/>
    </location>
</feature>
<name>A0A1B9IJ02_9TREE</name>
<feature type="region of interest" description="Disordered" evidence="6">
    <location>
        <begin position="279"/>
        <end position="304"/>
    </location>
</feature>
<proteinExistence type="inferred from homology"/>
<dbReference type="SUPFAM" id="SSF56104">
    <property type="entry name" value="SAICAR synthase-like"/>
    <property type="match status" value="2"/>
</dbReference>
<gene>
    <name evidence="7" type="ORF">L486_07101</name>
</gene>
<protein>
    <recommendedName>
        <fullName evidence="4">Kinase</fullName>
        <ecNumber evidence="4">2.7.-.-</ecNumber>
    </recommendedName>
</protein>
<evidence type="ECO:0000256" key="3">
    <source>
        <dbReference type="ARBA" id="ARBA00022777"/>
    </source>
</evidence>
<dbReference type="EMBL" id="KI669466">
    <property type="protein sequence ID" value="OCF55616.1"/>
    <property type="molecule type" value="Genomic_DNA"/>
</dbReference>
<evidence type="ECO:0000256" key="4">
    <source>
        <dbReference type="RuleBase" id="RU363090"/>
    </source>
</evidence>
<dbReference type="GO" id="GO:0005634">
    <property type="term" value="C:nucleus"/>
    <property type="evidence" value="ECO:0007669"/>
    <property type="project" value="TreeGrafter"/>
</dbReference>
<dbReference type="Proteomes" id="UP000092583">
    <property type="component" value="Unassembled WGS sequence"/>
</dbReference>
<evidence type="ECO:0000256" key="1">
    <source>
        <dbReference type="ARBA" id="ARBA00007374"/>
    </source>
</evidence>
<dbReference type="GO" id="GO:0016301">
    <property type="term" value="F:kinase activity"/>
    <property type="evidence" value="ECO:0007669"/>
    <property type="project" value="UniProtKB-KW"/>
</dbReference>
<evidence type="ECO:0000313" key="8">
    <source>
        <dbReference type="Proteomes" id="UP000092583"/>
    </source>
</evidence>
<keyword evidence="8" id="KW-1185">Reference proteome</keyword>
<reference evidence="7 8" key="1">
    <citation type="submission" date="2013-07" db="EMBL/GenBank/DDBJ databases">
        <title>The Genome Sequence of Kwoniella mangroviensis CBS10435.</title>
        <authorList>
            <consortium name="The Broad Institute Genome Sequencing Platform"/>
            <person name="Cuomo C."/>
            <person name="Litvintseva A."/>
            <person name="Chen Y."/>
            <person name="Heitman J."/>
            <person name="Sun S."/>
            <person name="Springer D."/>
            <person name="Dromer F."/>
            <person name="Young S.K."/>
            <person name="Zeng Q."/>
            <person name="Gargeya S."/>
            <person name="Fitzgerald M."/>
            <person name="Abouelleil A."/>
            <person name="Alvarado L."/>
            <person name="Berlin A.M."/>
            <person name="Chapman S.B."/>
            <person name="Dewar J."/>
            <person name="Goldberg J."/>
            <person name="Griggs A."/>
            <person name="Gujja S."/>
            <person name="Hansen M."/>
            <person name="Howarth C."/>
            <person name="Imamovic A."/>
            <person name="Larimer J."/>
            <person name="McCowan C."/>
            <person name="Murphy C."/>
            <person name="Pearson M."/>
            <person name="Priest M."/>
            <person name="Roberts A."/>
            <person name="Saif S."/>
            <person name="Shea T."/>
            <person name="Sykes S."/>
            <person name="Wortman J."/>
            <person name="Nusbaum C."/>
            <person name="Birren B."/>
        </authorList>
    </citation>
    <scope>NUCLEOTIDE SEQUENCE [LARGE SCALE GENOMIC DNA]</scope>
    <source>
        <strain evidence="7 8">CBS 10435</strain>
    </source>
</reference>
<dbReference type="AlphaFoldDB" id="A0A1B9IJ02"/>
<accession>A0A1B9IJ02</accession>
<dbReference type="GO" id="GO:0032958">
    <property type="term" value="P:inositol phosphate biosynthetic process"/>
    <property type="evidence" value="ECO:0007669"/>
    <property type="project" value="InterPro"/>
</dbReference>
<dbReference type="InterPro" id="IPR038286">
    <property type="entry name" value="IPK_sf"/>
</dbReference>
<dbReference type="PANTHER" id="PTHR12400">
    <property type="entry name" value="INOSITOL POLYPHOSPHATE KINASE"/>
    <property type="match status" value="1"/>
</dbReference>
<dbReference type="GO" id="GO:0005737">
    <property type="term" value="C:cytoplasm"/>
    <property type="evidence" value="ECO:0007669"/>
    <property type="project" value="TreeGrafter"/>
</dbReference>
<keyword evidence="3 4" id="KW-0418">Kinase</keyword>
<dbReference type="Pfam" id="PF03770">
    <property type="entry name" value="IPK"/>
    <property type="match status" value="1"/>
</dbReference>
<dbReference type="PANTHER" id="PTHR12400:SF21">
    <property type="entry name" value="KINASE"/>
    <property type="match status" value="1"/>
</dbReference>
<evidence type="ECO:0000256" key="6">
    <source>
        <dbReference type="SAM" id="MobiDB-lite"/>
    </source>
</evidence>
<dbReference type="EC" id="2.7.-.-" evidence="4"/>
<dbReference type="OrthoDB" id="10450682at2759"/>
<evidence type="ECO:0000313" key="7">
    <source>
        <dbReference type="EMBL" id="OCF55616.1"/>
    </source>
</evidence>
<dbReference type="Gene3D" id="3.30.470.160">
    <property type="entry name" value="Inositol polyphosphate kinase"/>
    <property type="match status" value="1"/>
</dbReference>
<comment type="similarity">
    <text evidence="1 4">Belongs to the inositol phosphokinase (IPK) family.</text>
</comment>
<dbReference type="STRING" id="1331196.A0A1B9IJ02"/>